<dbReference type="Pfam" id="PF04014">
    <property type="entry name" value="MazE_antitoxin"/>
    <property type="match status" value="1"/>
</dbReference>
<keyword evidence="1 3" id="KW-0238">DNA-binding</keyword>
<evidence type="ECO:0000313" key="4">
    <source>
        <dbReference type="Proteomes" id="UP001529245"/>
    </source>
</evidence>
<accession>A0ABT6Y000</accession>
<dbReference type="InterPro" id="IPR007159">
    <property type="entry name" value="SpoVT-AbrB_dom"/>
</dbReference>
<evidence type="ECO:0000256" key="1">
    <source>
        <dbReference type="PROSITE-ProRule" id="PRU01076"/>
    </source>
</evidence>
<reference evidence="3 4" key="1">
    <citation type="submission" date="2023-04" db="EMBL/GenBank/DDBJ databases">
        <title>A. sendaiensis sub sp. chiapanensis a novel subspecie with specific adaptation in bacterial cell wall isolated from an active volcano.</title>
        <authorList>
            <person name="Alvarez Gutierrez P.E."/>
            <person name="Ortiz Cortes L.Y."/>
        </authorList>
    </citation>
    <scope>NUCLEOTIDE SEQUENCE [LARGE SCALE GENOMIC DNA]</scope>
    <source>
        <strain evidence="3 4">PA2</strain>
    </source>
</reference>
<protein>
    <submittedName>
        <fullName evidence="3">AbrB/MazE/SpoVT family DNA-binding domain-containing protein</fullName>
    </submittedName>
</protein>
<keyword evidence="4" id="KW-1185">Reference proteome</keyword>
<dbReference type="Proteomes" id="UP001529245">
    <property type="component" value="Unassembled WGS sequence"/>
</dbReference>
<dbReference type="Gene3D" id="2.10.260.10">
    <property type="match status" value="1"/>
</dbReference>
<feature type="domain" description="SpoVT-AbrB" evidence="2">
    <location>
        <begin position="3"/>
        <end position="49"/>
    </location>
</feature>
<sequence>MVTTIAKISPKGQITLPIEIRRALNLREGDRVVFQISNDGKVFITGLPSYEPEDVIGILHAEEVLGDFQEARRRTRLLRAHRYLQAEQADEDGQSE</sequence>
<dbReference type="RefSeq" id="WP_283204105.1">
    <property type="nucleotide sequence ID" value="NZ_JASGCB010000019.1"/>
</dbReference>
<proteinExistence type="predicted"/>
<dbReference type="InterPro" id="IPR037914">
    <property type="entry name" value="SpoVT-AbrB_sf"/>
</dbReference>
<evidence type="ECO:0000313" key="3">
    <source>
        <dbReference type="EMBL" id="MDI9260652.1"/>
    </source>
</evidence>
<name>A0ABT6Y000_ALISE</name>
<dbReference type="SUPFAM" id="SSF89447">
    <property type="entry name" value="AbrB/MazE/MraZ-like"/>
    <property type="match status" value="1"/>
</dbReference>
<gene>
    <name evidence="3" type="ORF">QID03_10780</name>
</gene>
<evidence type="ECO:0000259" key="2">
    <source>
        <dbReference type="PROSITE" id="PS51740"/>
    </source>
</evidence>
<comment type="caution">
    <text evidence="3">The sequence shown here is derived from an EMBL/GenBank/DDBJ whole genome shotgun (WGS) entry which is preliminary data.</text>
</comment>
<dbReference type="EMBL" id="JASGCB010000019">
    <property type="protein sequence ID" value="MDI9260652.1"/>
    <property type="molecule type" value="Genomic_DNA"/>
</dbReference>
<dbReference type="NCBIfam" id="TIGR01439">
    <property type="entry name" value="lp_hng_hel_AbrB"/>
    <property type="match status" value="1"/>
</dbReference>
<dbReference type="GO" id="GO:0003677">
    <property type="term" value="F:DNA binding"/>
    <property type="evidence" value="ECO:0007669"/>
    <property type="project" value="UniProtKB-KW"/>
</dbReference>
<dbReference type="PROSITE" id="PS51740">
    <property type="entry name" value="SPOVT_ABRB"/>
    <property type="match status" value="1"/>
</dbReference>
<organism evidence="3 4">
    <name type="scientific">Alicyclobacillus sendaiensis PA2</name>
    <dbReference type="NCBI Taxonomy" id="3029425"/>
    <lineage>
        <taxon>Bacteria</taxon>
        <taxon>Bacillati</taxon>
        <taxon>Bacillota</taxon>
        <taxon>Bacilli</taxon>
        <taxon>Bacillales</taxon>
        <taxon>Alicyclobacillaceae</taxon>
        <taxon>Alicyclobacillus</taxon>
    </lineage>
</organism>
<dbReference type="SMART" id="SM00966">
    <property type="entry name" value="SpoVT_AbrB"/>
    <property type="match status" value="1"/>
</dbReference>